<evidence type="ECO:0000259" key="5">
    <source>
        <dbReference type="Pfam" id="PF13193"/>
    </source>
</evidence>
<dbReference type="SUPFAM" id="SSF56801">
    <property type="entry name" value="Acetyl-CoA synthetase-like"/>
    <property type="match status" value="1"/>
</dbReference>
<dbReference type="Proteomes" id="UP000536534">
    <property type="component" value="Unassembled WGS sequence"/>
</dbReference>
<feature type="domain" description="AMP-binding enzyme C-terminal" evidence="5">
    <location>
        <begin position="479"/>
        <end position="559"/>
    </location>
</feature>
<dbReference type="Gene3D" id="3.40.50.12780">
    <property type="entry name" value="N-terminal domain of ligase-like"/>
    <property type="match status" value="1"/>
</dbReference>
<gene>
    <name evidence="6" type="ORF">GX576_05175</name>
</gene>
<dbReference type="InterPro" id="IPR050237">
    <property type="entry name" value="ATP-dep_AMP-bd_enzyme"/>
</dbReference>
<dbReference type="PANTHER" id="PTHR43767:SF11">
    <property type="entry name" value="MEDIUM-CHAIN-FATTY-ACID--COA LIGASE"/>
    <property type="match status" value="1"/>
</dbReference>
<comment type="similarity">
    <text evidence="1">Belongs to the ATP-dependent AMP-binding enzyme family.</text>
</comment>
<organism evidence="6 7">
    <name type="scientific">Thauera phenolivorans</name>
    <dbReference type="NCBI Taxonomy" id="1792543"/>
    <lineage>
        <taxon>Bacteria</taxon>
        <taxon>Pseudomonadati</taxon>
        <taxon>Pseudomonadota</taxon>
        <taxon>Betaproteobacteria</taxon>
        <taxon>Rhodocyclales</taxon>
        <taxon>Zoogloeaceae</taxon>
        <taxon>Thauera</taxon>
    </lineage>
</organism>
<name>A0A7X7LV59_9RHOO</name>
<evidence type="ECO:0000259" key="4">
    <source>
        <dbReference type="Pfam" id="PF00501"/>
    </source>
</evidence>
<dbReference type="GO" id="GO:0016877">
    <property type="term" value="F:ligase activity, forming carbon-sulfur bonds"/>
    <property type="evidence" value="ECO:0007669"/>
    <property type="project" value="UniProtKB-ARBA"/>
</dbReference>
<dbReference type="Pfam" id="PF00501">
    <property type="entry name" value="AMP-binding"/>
    <property type="match status" value="1"/>
</dbReference>
<protein>
    <submittedName>
        <fullName evidence="6">Fatty acid--CoA ligase</fullName>
    </submittedName>
</protein>
<dbReference type="Gene3D" id="3.30.300.30">
    <property type="match status" value="1"/>
</dbReference>
<dbReference type="EMBL" id="JAAYYV010000135">
    <property type="protein sequence ID" value="NLF53782.1"/>
    <property type="molecule type" value="Genomic_DNA"/>
</dbReference>
<dbReference type="PANTHER" id="PTHR43767">
    <property type="entry name" value="LONG-CHAIN-FATTY-ACID--COA LIGASE"/>
    <property type="match status" value="1"/>
</dbReference>
<dbReference type="AlphaFoldDB" id="A0A7X7LV59"/>
<dbReference type="CDD" id="cd12119">
    <property type="entry name" value="ttLC_FACS_AlkK_like"/>
    <property type="match status" value="1"/>
</dbReference>
<evidence type="ECO:0000256" key="1">
    <source>
        <dbReference type="ARBA" id="ARBA00006432"/>
    </source>
</evidence>
<evidence type="ECO:0000313" key="7">
    <source>
        <dbReference type="Proteomes" id="UP000536534"/>
    </source>
</evidence>
<dbReference type="Pfam" id="PF13193">
    <property type="entry name" value="AMP-binding_C"/>
    <property type="match status" value="1"/>
</dbReference>
<dbReference type="InterPro" id="IPR042099">
    <property type="entry name" value="ANL_N_sf"/>
</dbReference>
<comment type="caution">
    <text evidence="6">The sequence shown here is derived from an EMBL/GenBank/DDBJ whole genome shotgun (WGS) entry which is preliminary data.</text>
</comment>
<feature type="domain" description="AMP-dependent synthetase/ligase" evidence="4">
    <location>
        <begin position="54"/>
        <end position="429"/>
    </location>
</feature>
<dbReference type="InterPro" id="IPR045851">
    <property type="entry name" value="AMP-bd_C_sf"/>
</dbReference>
<dbReference type="InterPro" id="IPR000873">
    <property type="entry name" value="AMP-dep_synth/lig_dom"/>
</dbReference>
<evidence type="ECO:0000256" key="3">
    <source>
        <dbReference type="SAM" id="MobiDB-lite"/>
    </source>
</evidence>
<dbReference type="InterPro" id="IPR025110">
    <property type="entry name" value="AMP-bd_C"/>
</dbReference>
<proteinExistence type="inferred from homology"/>
<keyword evidence="2 6" id="KW-0436">Ligase</keyword>
<dbReference type="FunFam" id="3.30.300.30:FF:000008">
    <property type="entry name" value="2,3-dihydroxybenzoate-AMP ligase"/>
    <property type="match status" value="1"/>
</dbReference>
<evidence type="ECO:0000313" key="6">
    <source>
        <dbReference type="EMBL" id="NLF53782.1"/>
    </source>
</evidence>
<reference evidence="6 7" key="1">
    <citation type="journal article" date="2020" name="Biotechnol. Biofuels">
        <title>New insights from the biogas microbiome by comprehensive genome-resolved metagenomics of nearly 1600 species originating from multiple anaerobic digesters.</title>
        <authorList>
            <person name="Campanaro S."/>
            <person name="Treu L."/>
            <person name="Rodriguez-R L.M."/>
            <person name="Kovalovszki A."/>
            <person name="Ziels R.M."/>
            <person name="Maus I."/>
            <person name="Zhu X."/>
            <person name="Kougias P.G."/>
            <person name="Basile A."/>
            <person name="Luo G."/>
            <person name="Schluter A."/>
            <person name="Konstantinidis K.T."/>
            <person name="Angelidaki I."/>
        </authorList>
    </citation>
    <scope>NUCLEOTIDE SEQUENCE [LARGE SCALE GENOMIC DNA]</scope>
    <source>
        <strain evidence="6">AS06rmzACSIP_256</strain>
    </source>
</reference>
<dbReference type="NCBIfam" id="NF004837">
    <property type="entry name" value="PRK06187.1"/>
    <property type="match status" value="1"/>
</dbReference>
<feature type="region of interest" description="Disordered" evidence="3">
    <location>
        <begin position="1"/>
        <end position="22"/>
    </location>
</feature>
<accession>A0A7X7LV59</accession>
<sequence>MAEGVGWPKPARKKTENFPETSLVPTESIQAAASAYAYPLLIKQLLHTPLATAADQEIVYRDSHRQTYRDLAARIRRLANALRDAGIGPGDTVAVMDWDSHRYLECFFAVPMMGAVLQTVNVRLSPEQILYTLNHAGADIVLVNADFIPVLAGIKGQLETVKRFVLISDTGNDMAMWQIPFVGEYEALLAKASSEYDFPDFDENTRATTFYTTGTTGLPKGVYFSHRQLVLHTLAVATHLGTAEGQCRLHRGDVYMPITPMFHVHAWGVPYIATLLGLKQVYPGRYAPETLARYVRDEKVTFSHCVPTILQMLLTNAEAKAVDLKGWKVIIGGSALPKGLATAALERGIDVFTGYGMSETCPILTIARAPGDVPAEDLDGQAEQRIRTGYPVPLVDLHTVDSDLLDTPRDGKSSGEIVVRAPWLTMGYLHNPSTSDELWAGGYLHTGDIGVIDPAGCLQVTDRLKDVIKTGGEWVSSLELENIISQHPAVSEVAVVGVKDDKWGERPLAMVVLKPGQTATADEIKVVVAKFAEAGHISRYAVPDEIRFVEALARTSVGKINKKAIREDLA</sequence>
<evidence type="ECO:0000256" key="2">
    <source>
        <dbReference type="ARBA" id="ARBA00022598"/>
    </source>
</evidence>